<feature type="domain" description="Mycothiol-dependent maleylpyruvate isomerase metal-binding" evidence="1">
    <location>
        <begin position="7"/>
        <end position="130"/>
    </location>
</feature>
<dbReference type="AlphaFoldDB" id="A0A100W7R2"/>
<sequence length="189" mass="19540">MSSLELLHQADRRLVTLVAELSSADLDVPSPCADWNVRSLVSHTIASIDAFSAAVDGAGGPTEQELFSGTDILGSDPLGVTERAVARSHRAWASIIDWEKPVTTVIGAMPAVSAVGIITYSTLIHSWDLATAVGAEVEFTDSEASLAEAVGAQLVPSLRPSGLFGAEVEVGPGVSPTARLVALAGRNPL</sequence>
<dbReference type="EMBL" id="BCSY01000009">
    <property type="protein sequence ID" value="GAS93251.1"/>
    <property type="molecule type" value="Genomic_DNA"/>
</dbReference>
<keyword evidence="3" id="KW-1185">Reference proteome</keyword>
<dbReference type="SUPFAM" id="SSF109854">
    <property type="entry name" value="DinB/YfiT-like putative metalloenzymes"/>
    <property type="match status" value="1"/>
</dbReference>
<dbReference type="InterPro" id="IPR034660">
    <property type="entry name" value="DinB/YfiT-like"/>
</dbReference>
<reference evidence="3" key="1">
    <citation type="journal article" date="2016" name="Genome Announc.">
        <title>Draft Genome Sequences of Five Rapidly Growing Mycobacterium Species, M. thermoresistibile, M. fortuitum subsp. acetamidolyticum, M. canariasense, M. brisbanense, and M. novocastrense.</title>
        <authorList>
            <person name="Katahira K."/>
            <person name="Ogura Y."/>
            <person name="Gotoh Y."/>
            <person name="Hayashi T."/>
        </authorList>
    </citation>
    <scope>NUCLEOTIDE SEQUENCE [LARGE SCALE GENOMIC DNA]</scope>
    <source>
        <strain evidence="3">JCM15298</strain>
    </source>
</reference>
<dbReference type="InterPro" id="IPR017517">
    <property type="entry name" value="Maleyloyr_isom"/>
</dbReference>
<evidence type="ECO:0000313" key="2">
    <source>
        <dbReference type="EMBL" id="GAS93251.1"/>
    </source>
</evidence>
<dbReference type="Gene3D" id="1.20.120.450">
    <property type="entry name" value="dinb family like domain"/>
    <property type="match status" value="1"/>
</dbReference>
<dbReference type="Proteomes" id="UP000069443">
    <property type="component" value="Unassembled WGS sequence"/>
</dbReference>
<dbReference type="OrthoDB" id="8755073at2"/>
<evidence type="ECO:0000259" key="1">
    <source>
        <dbReference type="Pfam" id="PF11716"/>
    </source>
</evidence>
<reference evidence="3" key="2">
    <citation type="submission" date="2016-02" db="EMBL/GenBank/DDBJ databases">
        <title>Draft genome sequence of five rapidly growing Mycobacterium species.</title>
        <authorList>
            <person name="Katahira K."/>
            <person name="Gotou Y."/>
            <person name="Iida K."/>
            <person name="Ogura Y."/>
            <person name="Hayashi T."/>
        </authorList>
    </citation>
    <scope>NUCLEOTIDE SEQUENCE [LARGE SCALE GENOMIC DNA]</scope>
    <source>
        <strain evidence="3">JCM15298</strain>
    </source>
</reference>
<dbReference type="Pfam" id="PF11716">
    <property type="entry name" value="MDMPI_N"/>
    <property type="match status" value="1"/>
</dbReference>
<dbReference type="NCBIfam" id="TIGR03083">
    <property type="entry name" value="maleylpyruvate isomerase family mycothiol-dependent enzyme"/>
    <property type="match status" value="1"/>
</dbReference>
<evidence type="ECO:0000313" key="3">
    <source>
        <dbReference type="Proteomes" id="UP000069443"/>
    </source>
</evidence>
<protein>
    <recommendedName>
        <fullName evidence="1">Mycothiol-dependent maleylpyruvate isomerase metal-binding domain-containing protein</fullName>
    </recommendedName>
</protein>
<dbReference type="RefSeq" id="WP_062654589.1">
    <property type="nucleotide sequence ID" value="NZ_BCSY01000009.1"/>
</dbReference>
<dbReference type="STRING" id="228230.RMCC_0217"/>
<organism evidence="2 3">
    <name type="scientific">Mycolicibacterium canariasense</name>
    <name type="common">Mycobacterium canariasense</name>
    <dbReference type="NCBI Taxonomy" id="228230"/>
    <lineage>
        <taxon>Bacteria</taxon>
        <taxon>Bacillati</taxon>
        <taxon>Actinomycetota</taxon>
        <taxon>Actinomycetes</taxon>
        <taxon>Mycobacteriales</taxon>
        <taxon>Mycobacteriaceae</taxon>
        <taxon>Mycolicibacterium</taxon>
    </lineage>
</organism>
<comment type="caution">
    <text evidence="2">The sequence shown here is derived from an EMBL/GenBank/DDBJ whole genome shotgun (WGS) entry which is preliminary data.</text>
</comment>
<proteinExistence type="predicted"/>
<dbReference type="GO" id="GO:0046872">
    <property type="term" value="F:metal ion binding"/>
    <property type="evidence" value="ECO:0007669"/>
    <property type="project" value="InterPro"/>
</dbReference>
<dbReference type="InterPro" id="IPR017520">
    <property type="entry name" value="CHP03086"/>
</dbReference>
<name>A0A100W7R2_MYCCR</name>
<gene>
    <name evidence="2" type="ORF">RMCC_0217</name>
</gene>
<accession>A0A100W7R2</accession>
<dbReference type="NCBIfam" id="TIGR03086">
    <property type="entry name" value="TIGR03086 family metal-binding protein"/>
    <property type="match status" value="1"/>
</dbReference>
<dbReference type="InterPro" id="IPR024344">
    <property type="entry name" value="MDMPI_metal-binding"/>
</dbReference>